<comment type="caution">
    <text evidence="2">The sequence shown here is derived from an EMBL/GenBank/DDBJ whole genome shotgun (WGS) entry which is preliminary data.</text>
</comment>
<dbReference type="EMBL" id="BPLQ01003270">
    <property type="protein sequence ID" value="GIX99142.1"/>
    <property type="molecule type" value="Genomic_DNA"/>
</dbReference>
<keyword evidence="1" id="KW-0472">Membrane</keyword>
<dbReference type="InterPro" id="IPR036719">
    <property type="entry name" value="Neuro-gated_channel_TM_sf"/>
</dbReference>
<evidence type="ECO:0000313" key="3">
    <source>
        <dbReference type="Proteomes" id="UP001054837"/>
    </source>
</evidence>
<dbReference type="Proteomes" id="UP001054837">
    <property type="component" value="Unassembled WGS sequence"/>
</dbReference>
<evidence type="ECO:0000313" key="2">
    <source>
        <dbReference type="EMBL" id="GIX99142.1"/>
    </source>
</evidence>
<evidence type="ECO:0000256" key="1">
    <source>
        <dbReference type="SAM" id="Phobius"/>
    </source>
</evidence>
<dbReference type="InterPro" id="IPR038050">
    <property type="entry name" value="Neuro_actylchol_rec"/>
</dbReference>
<dbReference type="AlphaFoldDB" id="A0AAV4PP23"/>
<protein>
    <submittedName>
        <fullName evidence="2">Uncharacterized protein</fullName>
    </submittedName>
</protein>
<keyword evidence="1" id="KW-0812">Transmembrane</keyword>
<proteinExistence type="predicted"/>
<dbReference type="Gene3D" id="1.20.58.390">
    <property type="entry name" value="Neurotransmitter-gated ion-channel transmembrane domain"/>
    <property type="match status" value="1"/>
</dbReference>
<reference evidence="2 3" key="1">
    <citation type="submission" date="2021-06" db="EMBL/GenBank/DDBJ databases">
        <title>Caerostris darwini draft genome.</title>
        <authorList>
            <person name="Kono N."/>
            <person name="Arakawa K."/>
        </authorList>
    </citation>
    <scope>NUCLEOTIDE SEQUENCE [LARGE SCALE GENOMIC DNA]</scope>
</reference>
<keyword evidence="1" id="KW-1133">Transmembrane helix</keyword>
<sequence length="105" mass="11657">MVEKFQSETLTMISLYKVSKVNLTRTTSKVLPFSGVTVLLSLTVYLLMVAKIIPPTSDAVSLIGSVKSTFIHLLHNSCYTHWRESHCTYAAATAKECSNYGPTRQ</sequence>
<dbReference type="GO" id="GO:0006811">
    <property type="term" value="P:monoatomic ion transport"/>
    <property type="evidence" value="ECO:0007669"/>
    <property type="project" value="InterPro"/>
</dbReference>
<organism evidence="2 3">
    <name type="scientific">Caerostris darwini</name>
    <dbReference type="NCBI Taxonomy" id="1538125"/>
    <lineage>
        <taxon>Eukaryota</taxon>
        <taxon>Metazoa</taxon>
        <taxon>Ecdysozoa</taxon>
        <taxon>Arthropoda</taxon>
        <taxon>Chelicerata</taxon>
        <taxon>Arachnida</taxon>
        <taxon>Araneae</taxon>
        <taxon>Araneomorphae</taxon>
        <taxon>Entelegynae</taxon>
        <taxon>Araneoidea</taxon>
        <taxon>Araneidae</taxon>
        <taxon>Caerostris</taxon>
    </lineage>
</organism>
<feature type="transmembrane region" description="Helical" evidence="1">
    <location>
        <begin position="30"/>
        <end position="48"/>
    </location>
</feature>
<gene>
    <name evidence="2" type="ORF">CDAR_406591</name>
</gene>
<name>A0AAV4PP23_9ARAC</name>
<dbReference type="GO" id="GO:0016020">
    <property type="term" value="C:membrane"/>
    <property type="evidence" value="ECO:0007669"/>
    <property type="project" value="InterPro"/>
</dbReference>
<dbReference type="SUPFAM" id="SSF90112">
    <property type="entry name" value="Neurotransmitter-gated ion-channel transmembrane pore"/>
    <property type="match status" value="1"/>
</dbReference>
<keyword evidence="3" id="KW-1185">Reference proteome</keyword>
<accession>A0AAV4PP23</accession>